<reference evidence="1 2" key="1">
    <citation type="submission" date="2023-11" db="EMBL/GenBank/DDBJ databases">
        <authorList>
            <person name="Cook R."/>
            <person name="Crisci M."/>
            <person name="Pye H."/>
            <person name="Adriaenssens E."/>
            <person name="Santini J."/>
        </authorList>
    </citation>
    <scope>NUCLEOTIDE SEQUENCE [LARGE SCALE GENOMIC DNA]</scope>
    <source>
        <strain evidence="1">Lak_Megaphage_RVC_JS4_GC31</strain>
    </source>
</reference>
<dbReference type="Proteomes" id="UP001349343">
    <property type="component" value="Segment"/>
</dbReference>
<accession>A0ABZ0Z1S6</accession>
<name>A0ABZ0Z1S6_9CAUD</name>
<keyword evidence="2" id="KW-1185">Reference proteome</keyword>
<evidence type="ECO:0000313" key="1">
    <source>
        <dbReference type="EMBL" id="WQJ53148.1"/>
    </source>
</evidence>
<dbReference type="EMBL" id="OR769222">
    <property type="protein sequence ID" value="WQJ53148.1"/>
    <property type="molecule type" value="Genomic_DNA"/>
</dbReference>
<evidence type="ECO:0000313" key="2">
    <source>
        <dbReference type="Proteomes" id="UP001349343"/>
    </source>
</evidence>
<sequence length="34" mass="4288">MRENKENILSHLFFKTLTFIKHIIYIKNYKCNTW</sequence>
<proteinExistence type="predicted"/>
<protein>
    <submittedName>
        <fullName evidence="1">Uncharacterized protein</fullName>
    </submittedName>
</protein>
<organism evidence="1 2">
    <name type="scientific">phage Lak_Megaphage_RVC_JS4_GC31</name>
    <dbReference type="NCBI Taxonomy" id="3109228"/>
    <lineage>
        <taxon>Viruses</taxon>
        <taxon>Duplodnaviria</taxon>
        <taxon>Heunggongvirae</taxon>
        <taxon>Uroviricota</taxon>
        <taxon>Caudoviricetes</taxon>
        <taxon>Caudoviricetes code 15 clade</taxon>
    </lineage>
</organism>